<dbReference type="Proteomes" id="UP001066276">
    <property type="component" value="Chromosome 11"/>
</dbReference>
<dbReference type="EMBL" id="JANPWB010000015">
    <property type="protein sequence ID" value="KAJ1088202.1"/>
    <property type="molecule type" value="Genomic_DNA"/>
</dbReference>
<reference evidence="2" key="1">
    <citation type="journal article" date="2022" name="bioRxiv">
        <title>Sequencing and chromosome-scale assembly of the giantPleurodeles waltlgenome.</title>
        <authorList>
            <person name="Brown T."/>
            <person name="Elewa A."/>
            <person name="Iarovenko S."/>
            <person name="Subramanian E."/>
            <person name="Araus A.J."/>
            <person name="Petzold A."/>
            <person name="Susuki M."/>
            <person name="Suzuki K.-i.T."/>
            <person name="Hayashi T."/>
            <person name="Toyoda A."/>
            <person name="Oliveira C."/>
            <person name="Osipova E."/>
            <person name="Leigh N.D."/>
            <person name="Simon A."/>
            <person name="Yun M.H."/>
        </authorList>
    </citation>
    <scope>NUCLEOTIDE SEQUENCE</scope>
    <source>
        <strain evidence="2">20211129_DDA</strain>
        <tissue evidence="2">Liver</tissue>
    </source>
</reference>
<sequence length="112" mass="11765">MSTPPLPVAGRAAAAGTAHIAHPAPTRSRQPSHVPATGTDEEEGRGATKTGEMQQIYSHRLALRATMPGVASPSPQQDTTMELLLQEVTVVNRDLKGVDSKISDLTMGPNLS</sequence>
<evidence type="ECO:0000256" key="1">
    <source>
        <dbReference type="SAM" id="MobiDB-lite"/>
    </source>
</evidence>
<comment type="caution">
    <text evidence="2">The sequence shown here is derived from an EMBL/GenBank/DDBJ whole genome shotgun (WGS) entry which is preliminary data.</text>
</comment>
<evidence type="ECO:0000313" key="2">
    <source>
        <dbReference type="EMBL" id="KAJ1088202.1"/>
    </source>
</evidence>
<feature type="region of interest" description="Disordered" evidence="1">
    <location>
        <begin position="1"/>
        <end position="53"/>
    </location>
</feature>
<accession>A0AAV7LCX8</accession>
<feature type="compositionally biased region" description="Low complexity" evidence="1">
    <location>
        <begin position="9"/>
        <end position="26"/>
    </location>
</feature>
<name>A0AAV7LCX8_PLEWA</name>
<organism evidence="2 3">
    <name type="scientific">Pleurodeles waltl</name>
    <name type="common">Iberian ribbed newt</name>
    <dbReference type="NCBI Taxonomy" id="8319"/>
    <lineage>
        <taxon>Eukaryota</taxon>
        <taxon>Metazoa</taxon>
        <taxon>Chordata</taxon>
        <taxon>Craniata</taxon>
        <taxon>Vertebrata</taxon>
        <taxon>Euteleostomi</taxon>
        <taxon>Amphibia</taxon>
        <taxon>Batrachia</taxon>
        <taxon>Caudata</taxon>
        <taxon>Salamandroidea</taxon>
        <taxon>Salamandridae</taxon>
        <taxon>Pleurodelinae</taxon>
        <taxon>Pleurodeles</taxon>
    </lineage>
</organism>
<gene>
    <name evidence="2" type="ORF">NDU88_001361</name>
</gene>
<evidence type="ECO:0000313" key="3">
    <source>
        <dbReference type="Proteomes" id="UP001066276"/>
    </source>
</evidence>
<keyword evidence="3" id="KW-1185">Reference proteome</keyword>
<protein>
    <submittedName>
        <fullName evidence="2">Uncharacterized protein</fullName>
    </submittedName>
</protein>
<proteinExistence type="predicted"/>
<dbReference type="AlphaFoldDB" id="A0AAV7LCX8"/>